<evidence type="ECO:0000256" key="2">
    <source>
        <dbReference type="SAM" id="SignalP"/>
    </source>
</evidence>
<proteinExistence type="predicted"/>
<evidence type="ECO:0000313" key="3">
    <source>
        <dbReference type="Proteomes" id="UP000887572"/>
    </source>
</evidence>
<keyword evidence="3" id="KW-1185">Reference proteome</keyword>
<dbReference type="InterPro" id="IPR009003">
    <property type="entry name" value="Peptidase_S1_PA"/>
</dbReference>
<evidence type="ECO:0000256" key="1">
    <source>
        <dbReference type="SAM" id="Phobius"/>
    </source>
</evidence>
<dbReference type="Gene3D" id="2.40.10.10">
    <property type="entry name" value="Trypsin-like serine proteases"/>
    <property type="match status" value="1"/>
</dbReference>
<keyword evidence="2" id="KW-0732">Signal</keyword>
<protein>
    <submittedName>
        <fullName evidence="4">Peptidase S1 domain-containing protein</fullName>
    </submittedName>
</protein>
<feature type="signal peptide" evidence="2">
    <location>
        <begin position="1"/>
        <end position="23"/>
    </location>
</feature>
<dbReference type="AlphaFoldDB" id="A0A914GYP2"/>
<feature type="chain" id="PRO_5037172750" evidence="2">
    <location>
        <begin position="24"/>
        <end position="329"/>
    </location>
</feature>
<dbReference type="SUPFAM" id="SSF50494">
    <property type="entry name" value="Trypsin-like serine proteases"/>
    <property type="match status" value="1"/>
</dbReference>
<organism evidence="3 4">
    <name type="scientific">Globodera rostochiensis</name>
    <name type="common">Golden nematode worm</name>
    <name type="synonym">Heterodera rostochiensis</name>
    <dbReference type="NCBI Taxonomy" id="31243"/>
    <lineage>
        <taxon>Eukaryota</taxon>
        <taxon>Metazoa</taxon>
        <taxon>Ecdysozoa</taxon>
        <taxon>Nematoda</taxon>
        <taxon>Chromadorea</taxon>
        <taxon>Rhabditida</taxon>
        <taxon>Tylenchina</taxon>
        <taxon>Tylenchomorpha</taxon>
        <taxon>Tylenchoidea</taxon>
        <taxon>Heteroderidae</taxon>
        <taxon>Heteroderinae</taxon>
        <taxon>Globodera</taxon>
    </lineage>
</organism>
<keyword evidence="1" id="KW-0812">Transmembrane</keyword>
<dbReference type="InterPro" id="IPR043504">
    <property type="entry name" value="Peptidase_S1_PA_chymotrypsin"/>
</dbReference>
<dbReference type="WBParaSite" id="Gr19_v10_g12409.t2">
    <property type="protein sequence ID" value="Gr19_v10_g12409.t2"/>
    <property type="gene ID" value="Gr19_v10_g12409"/>
</dbReference>
<feature type="transmembrane region" description="Helical" evidence="1">
    <location>
        <begin position="36"/>
        <end position="57"/>
    </location>
</feature>
<name>A0A914GYP2_GLORO</name>
<sequence length="329" mass="36841">MLKYCRFLSFLLFIPCLIGGSGAILAGESVEWAQHGFLAKVSSVPITFSTFLLIILVRMRPKGDVKSCTGALVSASLVLTSGHCVVDRRNRNETEKREMMEFVVTLPGLPFDNHQKGAEKEKTPPFRSTAKLLATSGREWNETGGWALLRIVPRNTSKLCTTKRFSRLNFRQSPNGPSQINVKPMELSKSDAECQLIGFSTSEKAGDFVTEEKVFRLHLKEVAEPPMDDSFHHYRSRVYSDNFTACYDDVGAPLFCKLASSGEEEFQLGLFQSLTVPLEIVSQGMSNDIEQCRMASEMRFTLLADDRKLAEAIQGYTMAEFIEGYQNCK</sequence>
<accession>A0A914GYP2</accession>
<dbReference type="Proteomes" id="UP000887572">
    <property type="component" value="Unplaced"/>
</dbReference>
<reference evidence="4" key="1">
    <citation type="submission" date="2022-11" db="UniProtKB">
        <authorList>
            <consortium name="WormBaseParasite"/>
        </authorList>
    </citation>
    <scope>IDENTIFICATION</scope>
</reference>
<keyword evidence="1" id="KW-1133">Transmembrane helix</keyword>
<evidence type="ECO:0000313" key="4">
    <source>
        <dbReference type="WBParaSite" id="Gr19_v10_g12409.t2"/>
    </source>
</evidence>
<keyword evidence="1" id="KW-0472">Membrane</keyword>